<feature type="region of interest" description="Disordered" evidence="1">
    <location>
        <begin position="475"/>
        <end position="494"/>
    </location>
</feature>
<evidence type="ECO:0000313" key="2">
    <source>
        <dbReference type="EMBL" id="ANE46638.1"/>
    </source>
</evidence>
<dbReference type="KEGG" id="pswu:SY83_10570"/>
<reference evidence="2 3" key="1">
    <citation type="submission" date="2015-01" db="EMBL/GenBank/DDBJ databases">
        <title>Paenibacillus swuensis/DY6/whole genome sequencing.</title>
        <authorList>
            <person name="Kim M.K."/>
            <person name="Srinivasan S."/>
            <person name="Lee J.-J."/>
        </authorList>
    </citation>
    <scope>NUCLEOTIDE SEQUENCE [LARGE SCALE GENOMIC DNA]</scope>
    <source>
        <strain evidence="2 3">DY6</strain>
    </source>
</reference>
<dbReference type="Proteomes" id="UP000076927">
    <property type="component" value="Chromosome"/>
</dbReference>
<evidence type="ECO:0000313" key="3">
    <source>
        <dbReference type="Proteomes" id="UP000076927"/>
    </source>
</evidence>
<evidence type="ECO:0008006" key="4">
    <source>
        <dbReference type="Google" id="ProtNLM"/>
    </source>
</evidence>
<dbReference type="InterPro" id="IPR028994">
    <property type="entry name" value="Integrin_alpha_N"/>
</dbReference>
<protein>
    <recommendedName>
        <fullName evidence="4">VCBS repeat-containing protein</fullName>
    </recommendedName>
</protein>
<dbReference type="AlphaFoldDB" id="A0A172THV5"/>
<evidence type="ECO:0000256" key="1">
    <source>
        <dbReference type="SAM" id="MobiDB-lite"/>
    </source>
</evidence>
<accession>A0A172THV5</accession>
<dbReference type="SUPFAM" id="SSF69318">
    <property type="entry name" value="Integrin alpha N-terminal domain"/>
    <property type="match status" value="1"/>
</dbReference>
<keyword evidence="3" id="KW-1185">Reference proteome</keyword>
<sequence length="494" mass="54793">MPKWWFQNDINIKAGSALISASLLLGGCNFMSSPLDLLQTPVLSAQQEEMKSAVLSYLPEGAKLTFPLNDKNTGAVRKADFDGDGKDELIAFYKIPRNDFELGILILKSTDAGWEDAGSVREPAAEVEYAELQDVSGDGLPELLIGWQGSAQWTKELSVYAWSEGKLTEKGNALYSASAITDLDSDGVHEFLALHHDKQLMTAEAKLYRYRNGSLVEADTLKMDGTINEYGNVMTGKASSGVNGVFVDVSVGAHSAYTSLLILRNGRLTDAFQYLGKPATEAFEVTFKPSFQKSEDINGDGIIEIVIQREAPGNEDKAYANMTWIYEWYQWDGKYGLKKVFENYYHVIYDSNGIRGMQLDIPKRWEGQYAIDEEVTTEGDSIVTFRYLGSLPNETAELFRIHYIRKTKWSSAQAEWIAGKVPFVALGEAGEDVIIAATLPQTEAELSPKELEEYEAIRPNAQQLRDMYKPYRVETEQQDPMHGGVSVEGAASGG</sequence>
<dbReference type="OrthoDB" id="1743319at2"/>
<organism evidence="2 3">
    <name type="scientific">Paenibacillus swuensis</name>
    <dbReference type="NCBI Taxonomy" id="1178515"/>
    <lineage>
        <taxon>Bacteria</taxon>
        <taxon>Bacillati</taxon>
        <taxon>Bacillota</taxon>
        <taxon>Bacilli</taxon>
        <taxon>Bacillales</taxon>
        <taxon>Paenibacillaceae</taxon>
        <taxon>Paenibacillus</taxon>
    </lineage>
</organism>
<proteinExistence type="predicted"/>
<dbReference type="EMBL" id="CP011388">
    <property type="protein sequence ID" value="ANE46638.1"/>
    <property type="molecule type" value="Genomic_DNA"/>
</dbReference>
<name>A0A172THV5_9BACL</name>
<gene>
    <name evidence="2" type="ORF">SY83_10570</name>
</gene>
<dbReference type="RefSeq" id="WP_068606298.1">
    <property type="nucleotide sequence ID" value="NZ_CP011388.1"/>
</dbReference>
<feature type="compositionally biased region" description="Low complexity" evidence="1">
    <location>
        <begin position="483"/>
        <end position="494"/>
    </location>
</feature>
<dbReference type="PROSITE" id="PS51257">
    <property type="entry name" value="PROKAR_LIPOPROTEIN"/>
    <property type="match status" value="1"/>
</dbReference>
<dbReference type="STRING" id="1178515.SY83_10570"/>
<dbReference type="PATRIC" id="fig|1178515.4.peg.2122"/>